<proteinExistence type="predicted"/>
<feature type="chain" id="PRO_5022820719" evidence="1">
    <location>
        <begin position="21"/>
        <end position="369"/>
    </location>
</feature>
<gene>
    <name evidence="2" type="ORF">FRZ67_21220</name>
</gene>
<dbReference type="Proteomes" id="UP000321533">
    <property type="component" value="Chromosome"/>
</dbReference>
<sequence length="369" mass="41417">MKNYLTTALLLLLLASCKKEFTTTSADSANAVDASNETAALTTVKATYWDSVFTRYGGGWTGGDVAVSYKLPDNRVMWLWGDSFLDTVYPDRHRPIIGFIHNQVTTMNLQGGDFTTYYGGNRQNPLPYFNTGGSRYYWPNLACMNQQKTQVYVFMDKIKATGDGGAFGFKTVGVDVAILNYPDLSIKEIRPFSTGSVINWVGASYEGDDGYIYIYGVESTKYNKYARVCRTPKNNPLSTVTYYNGTTWASAPEQNGRLLGGLSENFSFFSYQGKYYLLSQENLLGPKIYLYDAASPTGPFTNKRLVYTTPTQVDNWTVITYNATAHPEFITADGKLLVGYCTNEIEKGTGIWKDADTYRPYFVWLSNWQ</sequence>
<accession>A0A5B8VDW4</accession>
<protein>
    <submittedName>
        <fullName evidence="2">DUF5005 domain-containing protein</fullName>
    </submittedName>
</protein>
<organism evidence="2 3">
    <name type="scientific">Panacibacter ginsenosidivorans</name>
    <dbReference type="NCBI Taxonomy" id="1813871"/>
    <lineage>
        <taxon>Bacteria</taxon>
        <taxon>Pseudomonadati</taxon>
        <taxon>Bacteroidota</taxon>
        <taxon>Chitinophagia</taxon>
        <taxon>Chitinophagales</taxon>
        <taxon>Chitinophagaceae</taxon>
        <taxon>Panacibacter</taxon>
    </lineage>
</organism>
<keyword evidence="1" id="KW-0732">Signal</keyword>
<dbReference type="RefSeq" id="WP_147192573.1">
    <property type="nucleotide sequence ID" value="NZ_CP042435.1"/>
</dbReference>
<dbReference type="KEGG" id="pgin:FRZ67_21220"/>
<evidence type="ECO:0000256" key="1">
    <source>
        <dbReference type="SAM" id="SignalP"/>
    </source>
</evidence>
<dbReference type="OrthoDB" id="9765957at2"/>
<dbReference type="PROSITE" id="PS51257">
    <property type="entry name" value="PROKAR_LIPOPROTEIN"/>
    <property type="match status" value="1"/>
</dbReference>
<evidence type="ECO:0000313" key="2">
    <source>
        <dbReference type="EMBL" id="QEC69697.1"/>
    </source>
</evidence>
<evidence type="ECO:0000313" key="3">
    <source>
        <dbReference type="Proteomes" id="UP000321533"/>
    </source>
</evidence>
<reference evidence="2 3" key="1">
    <citation type="journal article" date="2016" name="Int. J. Syst. Evol. Microbiol.">
        <title>Panacibacter ginsenosidivorans gen. nov., sp. nov., with ginsenoside converting activity isolated from soil of a ginseng field.</title>
        <authorList>
            <person name="Siddiqi M.Z."/>
            <person name="Muhammad Shafi S."/>
            <person name="Choi K.D."/>
            <person name="Im W.T."/>
        </authorList>
    </citation>
    <scope>NUCLEOTIDE SEQUENCE [LARGE SCALE GENOMIC DNA]</scope>
    <source>
        <strain evidence="2 3">Gsoil1550</strain>
    </source>
</reference>
<keyword evidence="3" id="KW-1185">Reference proteome</keyword>
<dbReference type="AlphaFoldDB" id="A0A5B8VDW4"/>
<feature type="signal peptide" evidence="1">
    <location>
        <begin position="1"/>
        <end position="20"/>
    </location>
</feature>
<dbReference type="EMBL" id="CP042435">
    <property type="protein sequence ID" value="QEC69697.1"/>
    <property type="molecule type" value="Genomic_DNA"/>
</dbReference>
<name>A0A5B8VDW4_9BACT</name>